<dbReference type="OMA" id="CAKYWIQ"/>
<dbReference type="OrthoDB" id="6369810at2759"/>
<dbReference type="GeneID" id="115918256"/>
<dbReference type="InterPro" id="IPR016186">
    <property type="entry name" value="C-type_lectin-like/link_sf"/>
</dbReference>
<dbReference type="KEGG" id="spu:115918256"/>
<evidence type="ECO:0000259" key="2">
    <source>
        <dbReference type="PROSITE" id="PS50041"/>
    </source>
</evidence>
<dbReference type="InterPro" id="IPR001304">
    <property type="entry name" value="C-type_lectin-like"/>
</dbReference>
<dbReference type="GO" id="GO:0030246">
    <property type="term" value="F:carbohydrate binding"/>
    <property type="evidence" value="ECO:0000318"/>
    <property type="project" value="GO_Central"/>
</dbReference>
<evidence type="ECO:0000256" key="1">
    <source>
        <dbReference type="SAM" id="SignalP"/>
    </source>
</evidence>
<evidence type="ECO:0000313" key="3">
    <source>
        <dbReference type="EnsemblMetazoa" id="XP_030844385"/>
    </source>
</evidence>
<dbReference type="AlphaFoldDB" id="A0A7M7P0V2"/>
<accession>A0A7M7P0V2</accession>
<reference evidence="4" key="1">
    <citation type="submission" date="2015-02" db="EMBL/GenBank/DDBJ databases">
        <title>Genome sequencing for Strongylocentrotus purpuratus.</title>
        <authorList>
            <person name="Murali S."/>
            <person name="Liu Y."/>
            <person name="Vee V."/>
            <person name="English A."/>
            <person name="Wang M."/>
            <person name="Skinner E."/>
            <person name="Han Y."/>
            <person name="Muzny D.M."/>
            <person name="Worley K.C."/>
            <person name="Gibbs R.A."/>
        </authorList>
    </citation>
    <scope>NUCLEOTIDE SEQUENCE</scope>
</reference>
<dbReference type="CDD" id="cd00037">
    <property type="entry name" value="CLECT"/>
    <property type="match status" value="1"/>
</dbReference>
<dbReference type="GO" id="GO:0009897">
    <property type="term" value="C:external side of plasma membrane"/>
    <property type="evidence" value="ECO:0000318"/>
    <property type="project" value="GO_Central"/>
</dbReference>
<feature type="signal peptide" evidence="1">
    <location>
        <begin position="1"/>
        <end position="20"/>
    </location>
</feature>
<dbReference type="Gene3D" id="3.10.100.10">
    <property type="entry name" value="Mannose-Binding Protein A, subunit A"/>
    <property type="match status" value="1"/>
</dbReference>
<dbReference type="Proteomes" id="UP000007110">
    <property type="component" value="Unassembled WGS sequence"/>
</dbReference>
<dbReference type="SUPFAM" id="SSF56436">
    <property type="entry name" value="C-type lectin-like"/>
    <property type="match status" value="1"/>
</dbReference>
<feature type="chain" id="PRO_5029753480" description="C-type lectin domain-containing protein" evidence="1">
    <location>
        <begin position="21"/>
        <end position="288"/>
    </location>
</feature>
<proteinExistence type="predicted"/>
<organism evidence="3 4">
    <name type="scientific">Strongylocentrotus purpuratus</name>
    <name type="common">Purple sea urchin</name>
    <dbReference type="NCBI Taxonomy" id="7668"/>
    <lineage>
        <taxon>Eukaryota</taxon>
        <taxon>Metazoa</taxon>
        <taxon>Echinodermata</taxon>
        <taxon>Eleutherozoa</taxon>
        <taxon>Echinozoa</taxon>
        <taxon>Echinoidea</taxon>
        <taxon>Euechinoidea</taxon>
        <taxon>Echinacea</taxon>
        <taxon>Camarodonta</taxon>
        <taxon>Echinidea</taxon>
        <taxon>Strongylocentrotidae</taxon>
        <taxon>Strongylocentrotus</taxon>
    </lineage>
</organism>
<dbReference type="PANTHER" id="PTHR22802">
    <property type="entry name" value="C-TYPE LECTIN SUPERFAMILY MEMBER"/>
    <property type="match status" value="1"/>
</dbReference>
<protein>
    <recommendedName>
        <fullName evidence="2">C-type lectin domain-containing protein</fullName>
    </recommendedName>
</protein>
<dbReference type="InterPro" id="IPR016187">
    <property type="entry name" value="CTDL_fold"/>
</dbReference>
<dbReference type="EnsemblMetazoa" id="XM_030988525">
    <property type="protein sequence ID" value="XP_030844385"/>
    <property type="gene ID" value="LOC115918256"/>
</dbReference>
<dbReference type="InterPro" id="IPR051004">
    <property type="entry name" value="DC-SIGN_domain-containing"/>
</dbReference>
<dbReference type="PROSITE" id="PS50041">
    <property type="entry name" value="C_TYPE_LECTIN_2"/>
    <property type="match status" value="1"/>
</dbReference>
<keyword evidence="4" id="KW-1185">Reference proteome</keyword>
<dbReference type="PANTHER" id="PTHR22802:SF379">
    <property type="entry name" value="CHONDROITIN SULFATE PROTEOGLYCAN 2 ISOFORM X1"/>
    <property type="match status" value="1"/>
</dbReference>
<dbReference type="GO" id="GO:0006955">
    <property type="term" value="P:immune response"/>
    <property type="evidence" value="ECO:0000318"/>
    <property type="project" value="GO_Central"/>
</dbReference>
<dbReference type="GO" id="GO:0038187">
    <property type="term" value="F:pattern recognition receptor activity"/>
    <property type="evidence" value="ECO:0000318"/>
    <property type="project" value="GO_Central"/>
</dbReference>
<reference evidence="3" key="2">
    <citation type="submission" date="2021-01" db="UniProtKB">
        <authorList>
            <consortium name="EnsemblMetazoa"/>
        </authorList>
    </citation>
    <scope>IDENTIFICATION</scope>
</reference>
<dbReference type="Pfam" id="PF00059">
    <property type="entry name" value="Lectin_C"/>
    <property type="match status" value="1"/>
</dbReference>
<dbReference type="RefSeq" id="XP_030844385.1">
    <property type="nucleotide sequence ID" value="XM_030988525.1"/>
</dbReference>
<dbReference type="InParanoid" id="A0A7M7P0V2"/>
<name>A0A7M7P0V2_STRPU</name>
<keyword evidence="1" id="KW-0732">Signal</keyword>
<feature type="domain" description="C-type lectin" evidence="2">
    <location>
        <begin position="92"/>
        <end position="166"/>
    </location>
</feature>
<sequence length="288" mass="31545">MRGFVYVLVCVLALASFSRAQLPGAGGPVLPGGGPTIGPVNPDPTRTEACAKFWVQEGNSCYLFDSGAFLRQVAASRPVVVNNENGLFQAAANMYCGQMHPNASLVTVNSLAENNFLYEWAVRMMVEPEPVWIGLHAGPMGQWQWYSGEPVTYTNWERMTAPMAEPGLGAMIFDADIIAQMFNNQVEITPQWVPEQAINDRHALICEYHPSGMTAAAATNAPTFPPMATAPPMAATTRGPVMFQNNPRNLVDTLTGGRFGGSLLHEIPRRQRMRPSNYRKNPYFGIQP</sequence>
<evidence type="ECO:0000313" key="4">
    <source>
        <dbReference type="Proteomes" id="UP000007110"/>
    </source>
</evidence>
<dbReference type="SMART" id="SM00034">
    <property type="entry name" value="CLECT"/>
    <property type="match status" value="1"/>
</dbReference>